<dbReference type="AlphaFoldDB" id="A0A0C9TD66"/>
<gene>
    <name evidence="1" type="ORF">PAXINDRAFT_52647</name>
</gene>
<accession>A0A0C9TD66</accession>
<keyword evidence="2" id="KW-1185">Reference proteome</keyword>
<dbReference type="OrthoDB" id="2794314at2759"/>
<protein>
    <submittedName>
        <fullName evidence="1">Uncharacterized protein</fullName>
    </submittedName>
</protein>
<organism evidence="1 2">
    <name type="scientific">Paxillus involutus ATCC 200175</name>
    <dbReference type="NCBI Taxonomy" id="664439"/>
    <lineage>
        <taxon>Eukaryota</taxon>
        <taxon>Fungi</taxon>
        <taxon>Dikarya</taxon>
        <taxon>Basidiomycota</taxon>
        <taxon>Agaricomycotina</taxon>
        <taxon>Agaricomycetes</taxon>
        <taxon>Agaricomycetidae</taxon>
        <taxon>Boletales</taxon>
        <taxon>Paxilineae</taxon>
        <taxon>Paxillaceae</taxon>
        <taxon>Paxillus</taxon>
    </lineage>
</organism>
<reference evidence="1 2" key="1">
    <citation type="submission" date="2014-06" db="EMBL/GenBank/DDBJ databases">
        <authorList>
            <consortium name="DOE Joint Genome Institute"/>
            <person name="Kuo A."/>
            <person name="Kohler A."/>
            <person name="Nagy L.G."/>
            <person name="Floudas D."/>
            <person name="Copeland A."/>
            <person name="Barry K.W."/>
            <person name="Cichocki N."/>
            <person name="Veneault-Fourrey C."/>
            <person name="LaButti K."/>
            <person name="Lindquist E.A."/>
            <person name="Lipzen A."/>
            <person name="Lundell T."/>
            <person name="Morin E."/>
            <person name="Murat C."/>
            <person name="Sun H."/>
            <person name="Tunlid A."/>
            <person name="Henrissat B."/>
            <person name="Grigoriev I.V."/>
            <person name="Hibbett D.S."/>
            <person name="Martin F."/>
            <person name="Nordberg H.P."/>
            <person name="Cantor M.N."/>
            <person name="Hua S.X."/>
        </authorList>
    </citation>
    <scope>NUCLEOTIDE SEQUENCE [LARGE SCALE GENOMIC DNA]</scope>
    <source>
        <strain evidence="1 2">ATCC 200175</strain>
    </source>
</reference>
<dbReference type="EMBL" id="KN820501">
    <property type="protein sequence ID" value="KIJ06127.1"/>
    <property type="molecule type" value="Genomic_DNA"/>
</dbReference>
<feature type="non-terminal residue" evidence="1">
    <location>
        <position position="1"/>
    </location>
</feature>
<evidence type="ECO:0000313" key="1">
    <source>
        <dbReference type="EMBL" id="KIJ06127.1"/>
    </source>
</evidence>
<feature type="non-terminal residue" evidence="1">
    <location>
        <position position="71"/>
    </location>
</feature>
<sequence>ADLPYSKAAHRAIIALRCAKSQRPANMVKDKFYEMEVQMLRPGTEIPHPSTISRDIKDLYKDLAVDVRNYF</sequence>
<name>A0A0C9TD66_PAXIN</name>
<dbReference type="Proteomes" id="UP000053647">
    <property type="component" value="Unassembled WGS sequence"/>
</dbReference>
<dbReference type="HOGENOM" id="CLU_156030_1_0_1"/>
<evidence type="ECO:0000313" key="2">
    <source>
        <dbReference type="Proteomes" id="UP000053647"/>
    </source>
</evidence>
<proteinExistence type="predicted"/>
<reference evidence="2" key="2">
    <citation type="submission" date="2015-01" db="EMBL/GenBank/DDBJ databases">
        <title>Evolutionary Origins and Diversification of the Mycorrhizal Mutualists.</title>
        <authorList>
            <consortium name="DOE Joint Genome Institute"/>
            <consortium name="Mycorrhizal Genomics Consortium"/>
            <person name="Kohler A."/>
            <person name="Kuo A."/>
            <person name="Nagy L.G."/>
            <person name="Floudas D."/>
            <person name="Copeland A."/>
            <person name="Barry K.W."/>
            <person name="Cichocki N."/>
            <person name="Veneault-Fourrey C."/>
            <person name="LaButti K."/>
            <person name="Lindquist E.A."/>
            <person name="Lipzen A."/>
            <person name="Lundell T."/>
            <person name="Morin E."/>
            <person name="Murat C."/>
            <person name="Riley R."/>
            <person name="Ohm R."/>
            <person name="Sun H."/>
            <person name="Tunlid A."/>
            <person name="Henrissat B."/>
            <person name="Grigoriev I.V."/>
            <person name="Hibbett D.S."/>
            <person name="Martin F."/>
        </authorList>
    </citation>
    <scope>NUCLEOTIDE SEQUENCE [LARGE SCALE GENOMIC DNA]</scope>
    <source>
        <strain evidence="2">ATCC 200175</strain>
    </source>
</reference>